<feature type="region of interest" description="Disordered" evidence="1">
    <location>
        <begin position="1"/>
        <end position="102"/>
    </location>
</feature>
<name>A0A7J5ZST8_AMEME</name>
<evidence type="ECO:0000313" key="3">
    <source>
        <dbReference type="Proteomes" id="UP000593565"/>
    </source>
</evidence>
<reference evidence="2 3" key="1">
    <citation type="submission" date="2020-02" db="EMBL/GenBank/DDBJ databases">
        <title>A chromosome-scale genome assembly of the black bullhead catfish (Ameiurus melas).</title>
        <authorList>
            <person name="Wen M."/>
            <person name="Zham M."/>
            <person name="Cabau C."/>
            <person name="Klopp C."/>
            <person name="Donnadieu C."/>
            <person name="Roques C."/>
            <person name="Bouchez O."/>
            <person name="Lampietro C."/>
            <person name="Jouanno E."/>
            <person name="Herpin A."/>
            <person name="Louis A."/>
            <person name="Berthelot C."/>
            <person name="Parey E."/>
            <person name="Roest-Crollius H."/>
            <person name="Braasch I."/>
            <person name="Postlethwait J."/>
            <person name="Robinson-Rechavi M."/>
            <person name="Echchiki A."/>
            <person name="Begum T."/>
            <person name="Montfort J."/>
            <person name="Schartl M."/>
            <person name="Bobe J."/>
            <person name="Guiguen Y."/>
        </authorList>
    </citation>
    <scope>NUCLEOTIDE SEQUENCE [LARGE SCALE GENOMIC DNA]</scope>
    <source>
        <strain evidence="2">M_S1</strain>
        <tissue evidence="2">Blood</tissue>
    </source>
</reference>
<evidence type="ECO:0000313" key="2">
    <source>
        <dbReference type="EMBL" id="KAF4073590.1"/>
    </source>
</evidence>
<feature type="compositionally biased region" description="Polar residues" evidence="1">
    <location>
        <begin position="30"/>
        <end position="39"/>
    </location>
</feature>
<keyword evidence="3" id="KW-1185">Reference proteome</keyword>
<organism evidence="2 3">
    <name type="scientific">Ameiurus melas</name>
    <name type="common">Black bullhead</name>
    <name type="synonym">Silurus melas</name>
    <dbReference type="NCBI Taxonomy" id="219545"/>
    <lineage>
        <taxon>Eukaryota</taxon>
        <taxon>Metazoa</taxon>
        <taxon>Chordata</taxon>
        <taxon>Craniata</taxon>
        <taxon>Vertebrata</taxon>
        <taxon>Euteleostomi</taxon>
        <taxon>Actinopterygii</taxon>
        <taxon>Neopterygii</taxon>
        <taxon>Teleostei</taxon>
        <taxon>Ostariophysi</taxon>
        <taxon>Siluriformes</taxon>
        <taxon>Ictaluridae</taxon>
        <taxon>Ameiurus</taxon>
    </lineage>
</organism>
<comment type="caution">
    <text evidence="2">The sequence shown here is derived from an EMBL/GenBank/DDBJ whole genome shotgun (WGS) entry which is preliminary data.</text>
</comment>
<protein>
    <submittedName>
        <fullName evidence="2">Uncharacterized protein</fullName>
    </submittedName>
</protein>
<dbReference type="Proteomes" id="UP000593565">
    <property type="component" value="Unassembled WGS sequence"/>
</dbReference>
<feature type="compositionally biased region" description="Polar residues" evidence="1">
    <location>
        <begin position="59"/>
        <end position="77"/>
    </location>
</feature>
<evidence type="ECO:0000256" key="1">
    <source>
        <dbReference type="SAM" id="MobiDB-lite"/>
    </source>
</evidence>
<gene>
    <name evidence="2" type="ORF">AMELA_G00244930</name>
</gene>
<proteinExistence type="predicted"/>
<sequence>GEGGVATRALKSGGEPDPEDRARDRAKLVSGSSSKSIQEPQDLRRLAASTAAGPDPRGSETQLPSESSLFMDTQLGTETVLDEKPRISAVKPTPKAPPIMPQ</sequence>
<feature type="non-terminal residue" evidence="2">
    <location>
        <position position="1"/>
    </location>
</feature>
<dbReference type="EMBL" id="JAAGNN010000023">
    <property type="protein sequence ID" value="KAF4073590.1"/>
    <property type="molecule type" value="Genomic_DNA"/>
</dbReference>
<accession>A0A7J5ZST8</accession>
<dbReference type="AlphaFoldDB" id="A0A7J5ZST8"/>